<dbReference type="AlphaFoldDB" id="A0A9N9RS57"/>
<dbReference type="SUPFAM" id="SSF57924">
    <property type="entry name" value="Inhibitor of apoptosis (IAP) repeat"/>
    <property type="match status" value="1"/>
</dbReference>
<dbReference type="PROSITE" id="PS50143">
    <property type="entry name" value="BIR_REPEAT_2"/>
    <property type="match status" value="1"/>
</dbReference>
<keyword evidence="4" id="KW-1185">Reference proteome</keyword>
<proteinExistence type="predicted"/>
<gene>
    <name evidence="3" type="ORF">CHIRRI_LOCUS5123</name>
</gene>
<evidence type="ECO:0000313" key="3">
    <source>
        <dbReference type="EMBL" id="CAG9802208.1"/>
    </source>
</evidence>
<dbReference type="PANTHER" id="PTHR46771">
    <property type="entry name" value="DETERIN"/>
    <property type="match status" value="1"/>
</dbReference>
<dbReference type="Proteomes" id="UP001153620">
    <property type="component" value="Chromosome 2"/>
</dbReference>
<dbReference type="SMART" id="SM00238">
    <property type="entry name" value="BIR"/>
    <property type="match status" value="1"/>
</dbReference>
<evidence type="ECO:0000313" key="4">
    <source>
        <dbReference type="Proteomes" id="UP001153620"/>
    </source>
</evidence>
<evidence type="ECO:0000256" key="1">
    <source>
        <dbReference type="ARBA" id="ARBA00022723"/>
    </source>
</evidence>
<keyword evidence="1" id="KW-0479">Metal-binding</keyword>
<accession>A0A9N9RS57</accession>
<evidence type="ECO:0000256" key="2">
    <source>
        <dbReference type="ARBA" id="ARBA00022833"/>
    </source>
</evidence>
<dbReference type="Pfam" id="PF00653">
    <property type="entry name" value="BIR"/>
    <property type="match status" value="1"/>
</dbReference>
<organism evidence="3 4">
    <name type="scientific">Chironomus riparius</name>
    <dbReference type="NCBI Taxonomy" id="315576"/>
    <lineage>
        <taxon>Eukaryota</taxon>
        <taxon>Metazoa</taxon>
        <taxon>Ecdysozoa</taxon>
        <taxon>Arthropoda</taxon>
        <taxon>Hexapoda</taxon>
        <taxon>Insecta</taxon>
        <taxon>Pterygota</taxon>
        <taxon>Neoptera</taxon>
        <taxon>Endopterygota</taxon>
        <taxon>Diptera</taxon>
        <taxon>Nematocera</taxon>
        <taxon>Chironomoidea</taxon>
        <taxon>Chironomidae</taxon>
        <taxon>Chironominae</taxon>
        <taxon>Chironomus</taxon>
    </lineage>
</organism>
<sequence>MPAIHELSAEEMKRASNIVTTLGDTLKIFEELRIKSFENWQFDENEKCSVLEMARAGFYYSGNSKDDDSAICFVCGKVLDGWENTDDPWMEHQKHSANCKFVQMRRSEDDLTLEEFLDLCEHIIKQFLTNQFRKKEAAFIKRIEKIRDILKSQQY</sequence>
<protein>
    <submittedName>
        <fullName evidence="3">Uncharacterized protein</fullName>
    </submittedName>
</protein>
<reference evidence="3" key="1">
    <citation type="submission" date="2022-01" db="EMBL/GenBank/DDBJ databases">
        <authorList>
            <person name="King R."/>
        </authorList>
    </citation>
    <scope>NUCLEOTIDE SEQUENCE</scope>
</reference>
<keyword evidence="2" id="KW-0862">Zinc</keyword>
<reference evidence="3" key="2">
    <citation type="submission" date="2022-10" db="EMBL/GenBank/DDBJ databases">
        <authorList>
            <consortium name="ENA_rothamsted_submissions"/>
            <consortium name="culmorum"/>
            <person name="King R."/>
        </authorList>
    </citation>
    <scope>NUCLEOTIDE SEQUENCE</scope>
</reference>
<dbReference type="OrthoDB" id="2196114at2759"/>
<name>A0A9N9RS57_9DIPT</name>
<dbReference type="GO" id="GO:0046872">
    <property type="term" value="F:metal ion binding"/>
    <property type="evidence" value="ECO:0007669"/>
    <property type="project" value="UniProtKB-KW"/>
</dbReference>
<dbReference type="CDD" id="cd00022">
    <property type="entry name" value="BIR"/>
    <property type="match status" value="1"/>
</dbReference>
<dbReference type="Gene3D" id="1.10.1170.10">
    <property type="entry name" value="Inhibitor Of Apoptosis Protein (2mihbC-IAP-1), Chain A"/>
    <property type="match status" value="1"/>
</dbReference>
<dbReference type="InterPro" id="IPR051190">
    <property type="entry name" value="Baculoviral_IAP"/>
</dbReference>
<dbReference type="EMBL" id="OU895878">
    <property type="protein sequence ID" value="CAG9802208.1"/>
    <property type="molecule type" value="Genomic_DNA"/>
</dbReference>
<dbReference type="InterPro" id="IPR001370">
    <property type="entry name" value="BIR_rpt"/>
</dbReference>
<dbReference type="PANTHER" id="PTHR46771:SF5">
    <property type="entry name" value="DETERIN"/>
    <property type="match status" value="1"/>
</dbReference>